<protein>
    <submittedName>
        <fullName evidence="1">Uncharacterized protein</fullName>
    </submittedName>
</protein>
<name>A0A543CIB9_9ACTN</name>
<accession>A0A543CIB9</accession>
<proteinExistence type="predicted"/>
<evidence type="ECO:0000313" key="2">
    <source>
        <dbReference type="Proteomes" id="UP000316096"/>
    </source>
</evidence>
<comment type="caution">
    <text evidence="1">The sequence shown here is derived from an EMBL/GenBank/DDBJ whole genome shotgun (WGS) entry which is preliminary data.</text>
</comment>
<reference evidence="1 2" key="1">
    <citation type="submission" date="2019-06" db="EMBL/GenBank/DDBJ databases">
        <title>Sequencing the genomes of 1000 actinobacteria strains.</title>
        <authorList>
            <person name="Klenk H.-P."/>
        </authorList>
    </citation>
    <scope>NUCLEOTIDE SEQUENCE [LARGE SCALE GENOMIC DNA]</scope>
    <source>
        <strain evidence="1 2">DSM 102200</strain>
    </source>
</reference>
<gene>
    <name evidence="1" type="ORF">FB559_2200</name>
</gene>
<dbReference type="Proteomes" id="UP000316096">
    <property type="component" value="Unassembled WGS sequence"/>
</dbReference>
<keyword evidence="2" id="KW-1185">Reference proteome</keyword>
<dbReference type="AlphaFoldDB" id="A0A543CIB9"/>
<sequence length="176" mass="18420">MTPAVERLVRLMVLLPGHDHPLWESVIADCQDTTEVMSMRWFVGDATKMWPEAAPRNLAHAVLTAASQFGVRPVLPGDAGVVPHGAMAGLVVADVLPARGNGPETHCVRITPQGPACPSLCGERAPGSPANPGGPQSVEILSTACSLRRLAAPSHAVTLLAGRAWGFRDRFGPVAA</sequence>
<dbReference type="EMBL" id="VFOZ01000001">
    <property type="protein sequence ID" value="TQL96657.1"/>
    <property type="molecule type" value="Genomic_DNA"/>
</dbReference>
<evidence type="ECO:0000313" key="1">
    <source>
        <dbReference type="EMBL" id="TQL96657.1"/>
    </source>
</evidence>
<organism evidence="1 2">
    <name type="scientific">Actinoallomurus bryophytorum</name>
    <dbReference type="NCBI Taxonomy" id="1490222"/>
    <lineage>
        <taxon>Bacteria</taxon>
        <taxon>Bacillati</taxon>
        <taxon>Actinomycetota</taxon>
        <taxon>Actinomycetes</taxon>
        <taxon>Streptosporangiales</taxon>
        <taxon>Thermomonosporaceae</taxon>
        <taxon>Actinoallomurus</taxon>
    </lineage>
</organism>